<evidence type="ECO:0000313" key="5">
    <source>
        <dbReference type="EMBL" id="NHA34282.1"/>
    </source>
</evidence>
<evidence type="ECO:0000313" key="4">
    <source>
        <dbReference type="EMBL" id="CAD7360154.1"/>
    </source>
</evidence>
<dbReference type="RefSeq" id="WP_016424771.1">
    <property type="nucleotide sequence ID" value="NZ_CABKRV010000001.1"/>
</dbReference>
<evidence type="ECO:0000259" key="3">
    <source>
        <dbReference type="Pfam" id="PF13273"/>
    </source>
</evidence>
<dbReference type="AlphaFoldDB" id="A0A7Z7QQD2"/>
<sequence>MSDQYVYNQHKNDERIVNRNDAKVPFKRTAEKVLTWVGIVLHAIWFVLIIGAIAIFKNPEFQQQIEMTGQDASQLNNINPTSLITFLIPLVVALVAVFLFKKPILAGILLIIAAATGVFLSASLISGILWLIAGIMLLVRKPKNGNYIYQNPEHRSQQYQENPQDVEAQRHQERQNVVHEPQDREVNQNQTQHAENSGDQYQNNRDESLKRLDDLDRDDK</sequence>
<dbReference type="EMBL" id="POVK01000021">
    <property type="protein sequence ID" value="NHA34282.1"/>
    <property type="molecule type" value="Genomic_DNA"/>
</dbReference>
<proteinExistence type="predicted"/>
<reference evidence="5 8" key="1">
    <citation type="submission" date="2018-01" db="EMBL/GenBank/DDBJ databases">
        <title>Complete genome sequence of Staphylococcus Scheliferi isolated from human.</title>
        <authorList>
            <person name="Abouelkhair M.A."/>
            <person name="Bemis D.A."/>
            <person name="Kania S.A."/>
        </authorList>
    </citation>
    <scope>NUCLEOTIDE SEQUENCE [LARGE SCALE GENOMIC DNA]</scope>
    <source>
        <strain evidence="5 8">ATCC 43808</strain>
    </source>
</reference>
<feature type="compositionally biased region" description="Polar residues" evidence="1">
    <location>
        <begin position="187"/>
        <end position="203"/>
    </location>
</feature>
<feature type="compositionally biased region" description="Basic and acidic residues" evidence="1">
    <location>
        <begin position="204"/>
        <end position="220"/>
    </location>
</feature>
<dbReference type="Pfam" id="PF13273">
    <property type="entry name" value="DUF4064"/>
    <property type="match status" value="1"/>
</dbReference>
<dbReference type="Proteomes" id="UP000264146">
    <property type="component" value="Chromosome"/>
</dbReference>
<keyword evidence="8" id="KW-1185">Reference proteome</keyword>
<reference evidence="6" key="2">
    <citation type="submission" date="2018-06" db="EMBL/GenBank/DDBJ databases">
        <authorList>
            <consortium name="Pathogen Informatics"/>
            <person name="Doyle S."/>
        </authorList>
    </citation>
    <scope>NUCLEOTIDE SEQUENCE [LARGE SCALE GENOMIC DNA]</scope>
    <source>
        <strain evidence="6">NCTC12218</strain>
    </source>
</reference>
<gene>
    <name evidence="5" type="ORF">C1O36_07090</name>
    <name evidence="6" type="ORF">NCTC12218_01820</name>
</gene>
<dbReference type="Proteomes" id="UP000572988">
    <property type="component" value="Unassembled WGS sequence"/>
</dbReference>
<accession>A0A7Z7QQD2</accession>
<dbReference type="EMBL" id="LR962863">
    <property type="protein sequence ID" value="CAD7360154.1"/>
    <property type="molecule type" value="Genomic_DNA"/>
</dbReference>
<feature type="domain" description="DUF4064" evidence="3">
    <location>
        <begin position="27"/>
        <end position="119"/>
    </location>
</feature>
<evidence type="ECO:0000313" key="6">
    <source>
        <dbReference type="EMBL" id="SUM89535.1"/>
    </source>
</evidence>
<dbReference type="EMBL" id="UHEF01000001">
    <property type="protein sequence ID" value="SUM89535.1"/>
    <property type="molecule type" value="Genomic_DNA"/>
</dbReference>
<feature type="compositionally biased region" description="Basic and acidic residues" evidence="1">
    <location>
        <begin position="167"/>
        <end position="186"/>
    </location>
</feature>
<reference evidence="4 7" key="3">
    <citation type="submission" date="2020-11" db="EMBL/GenBank/DDBJ databases">
        <authorList>
            <consortium name="Pathogen Informatics"/>
        </authorList>
    </citation>
    <scope>NUCLEOTIDE SEQUENCE [LARGE SCALE GENOMIC DNA]</scope>
    <source>
        <strain evidence="4 7">NCTC12218</strain>
    </source>
</reference>
<feature type="transmembrane region" description="Helical" evidence="2">
    <location>
        <begin position="77"/>
        <end position="100"/>
    </location>
</feature>
<dbReference type="InterPro" id="IPR025273">
    <property type="entry name" value="DUF4064"/>
</dbReference>
<keyword evidence="2" id="KW-0812">Transmembrane</keyword>
<feature type="region of interest" description="Disordered" evidence="1">
    <location>
        <begin position="156"/>
        <end position="220"/>
    </location>
</feature>
<evidence type="ECO:0000313" key="8">
    <source>
        <dbReference type="Proteomes" id="UP000572988"/>
    </source>
</evidence>
<name>A0A7Z7QQD2_STASC</name>
<protein>
    <submittedName>
        <fullName evidence="5">DUF4064 domain-containing protein</fullName>
    </submittedName>
    <submittedName>
        <fullName evidence="6">Membrane protein</fullName>
    </submittedName>
</protein>
<evidence type="ECO:0000256" key="2">
    <source>
        <dbReference type="SAM" id="Phobius"/>
    </source>
</evidence>
<feature type="transmembrane region" description="Helical" evidence="2">
    <location>
        <begin position="33"/>
        <end position="56"/>
    </location>
</feature>
<keyword evidence="2" id="KW-0472">Membrane</keyword>
<feature type="transmembrane region" description="Helical" evidence="2">
    <location>
        <begin position="106"/>
        <end position="139"/>
    </location>
</feature>
<evidence type="ECO:0000256" key="1">
    <source>
        <dbReference type="SAM" id="MobiDB-lite"/>
    </source>
</evidence>
<dbReference type="GeneID" id="93790423"/>
<evidence type="ECO:0000313" key="7">
    <source>
        <dbReference type="Proteomes" id="UP000264146"/>
    </source>
</evidence>
<keyword evidence="2" id="KW-1133">Transmembrane helix</keyword>
<organism evidence="6">
    <name type="scientific">Staphylococcus schleiferi</name>
    <dbReference type="NCBI Taxonomy" id="1295"/>
    <lineage>
        <taxon>Bacteria</taxon>
        <taxon>Bacillati</taxon>
        <taxon>Bacillota</taxon>
        <taxon>Bacilli</taxon>
        <taxon>Bacillales</taxon>
        <taxon>Staphylococcaceae</taxon>
        <taxon>Staphylococcus</taxon>
    </lineage>
</organism>